<evidence type="ECO:0000259" key="3">
    <source>
        <dbReference type="Pfam" id="PF07687"/>
    </source>
</evidence>
<reference evidence="4 5" key="1">
    <citation type="submission" date="2020-08" db="EMBL/GenBank/DDBJ databases">
        <title>Genomic Encyclopedia of Type Strains, Phase IV (KMG-IV): sequencing the most valuable type-strain genomes for metagenomic binning, comparative biology and taxonomic classification.</title>
        <authorList>
            <person name="Goeker M."/>
        </authorList>
    </citation>
    <scope>NUCLEOTIDE SEQUENCE [LARGE SCALE GENOMIC DNA]</scope>
    <source>
        <strain evidence="4 5">DSM 23562</strain>
    </source>
</reference>
<dbReference type="EMBL" id="JACHGW010000004">
    <property type="protein sequence ID" value="MBB6052834.1"/>
    <property type="molecule type" value="Genomic_DNA"/>
</dbReference>
<dbReference type="PANTHER" id="PTHR11014">
    <property type="entry name" value="PEPTIDASE M20 FAMILY MEMBER"/>
    <property type="match status" value="1"/>
</dbReference>
<dbReference type="GO" id="GO:0019877">
    <property type="term" value="P:diaminopimelate biosynthetic process"/>
    <property type="evidence" value="ECO:0007669"/>
    <property type="project" value="UniProtKB-ARBA"/>
</dbReference>
<dbReference type="InterPro" id="IPR011650">
    <property type="entry name" value="Peptidase_M20_dimer"/>
</dbReference>
<feature type="binding site" evidence="2">
    <location>
        <position position="107"/>
    </location>
    <ligand>
        <name>Mn(2+)</name>
        <dbReference type="ChEBI" id="CHEBI:29035"/>
        <label>2</label>
    </ligand>
</feature>
<evidence type="ECO:0000313" key="5">
    <source>
        <dbReference type="Proteomes" id="UP000520814"/>
    </source>
</evidence>
<dbReference type="GO" id="GO:0046872">
    <property type="term" value="F:metal ion binding"/>
    <property type="evidence" value="ECO:0007669"/>
    <property type="project" value="UniProtKB-KW"/>
</dbReference>
<name>A0A7W9W7U6_ARMRO</name>
<evidence type="ECO:0000256" key="1">
    <source>
        <dbReference type="ARBA" id="ARBA00022801"/>
    </source>
</evidence>
<dbReference type="GO" id="GO:0050118">
    <property type="term" value="F:N-acetyldiaminopimelate deacetylase activity"/>
    <property type="evidence" value="ECO:0007669"/>
    <property type="project" value="UniProtKB-ARBA"/>
</dbReference>
<dbReference type="SUPFAM" id="SSF55031">
    <property type="entry name" value="Bacterial exopeptidase dimerisation domain"/>
    <property type="match status" value="1"/>
</dbReference>
<organism evidence="4 5">
    <name type="scientific">Armatimonas rosea</name>
    <dbReference type="NCBI Taxonomy" id="685828"/>
    <lineage>
        <taxon>Bacteria</taxon>
        <taxon>Bacillati</taxon>
        <taxon>Armatimonadota</taxon>
        <taxon>Armatimonadia</taxon>
        <taxon>Armatimonadales</taxon>
        <taxon>Armatimonadaceae</taxon>
        <taxon>Armatimonas</taxon>
    </lineage>
</organism>
<dbReference type="PIRSF" id="PIRSF005962">
    <property type="entry name" value="Pept_M20D_amidohydro"/>
    <property type="match status" value="1"/>
</dbReference>
<feature type="binding site" evidence="2">
    <location>
        <position position="362"/>
    </location>
    <ligand>
        <name>Mn(2+)</name>
        <dbReference type="ChEBI" id="CHEBI:29035"/>
        <label>2</label>
    </ligand>
</feature>
<dbReference type="Proteomes" id="UP000520814">
    <property type="component" value="Unassembled WGS sequence"/>
</dbReference>
<gene>
    <name evidence="4" type="ORF">HNQ39_004655</name>
</gene>
<feature type="binding site" evidence="2">
    <location>
        <position position="167"/>
    </location>
    <ligand>
        <name>Mn(2+)</name>
        <dbReference type="ChEBI" id="CHEBI:29035"/>
        <label>2</label>
    </ligand>
</feature>
<dbReference type="InterPro" id="IPR036264">
    <property type="entry name" value="Bact_exopeptidase_dim_dom"/>
</dbReference>
<evidence type="ECO:0000256" key="2">
    <source>
        <dbReference type="PIRSR" id="PIRSR005962-1"/>
    </source>
</evidence>
<dbReference type="InterPro" id="IPR017439">
    <property type="entry name" value="Amidohydrolase"/>
</dbReference>
<evidence type="ECO:0000313" key="4">
    <source>
        <dbReference type="EMBL" id="MBB6052834.1"/>
    </source>
</evidence>
<dbReference type="SUPFAM" id="SSF53187">
    <property type="entry name" value="Zn-dependent exopeptidases"/>
    <property type="match status" value="1"/>
</dbReference>
<feature type="domain" description="Peptidase M20 dimerisation" evidence="3">
    <location>
        <begin position="189"/>
        <end position="283"/>
    </location>
</feature>
<proteinExistence type="predicted"/>
<dbReference type="RefSeq" id="WP_184202504.1">
    <property type="nucleotide sequence ID" value="NZ_JACHGW010000004.1"/>
</dbReference>
<dbReference type="PANTHER" id="PTHR11014:SF63">
    <property type="entry name" value="METALLOPEPTIDASE, PUTATIVE (AFU_ORTHOLOGUE AFUA_6G09600)-RELATED"/>
    <property type="match status" value="1"/>
</dbReference>
<dbReference type="Pfam" id="PF01546">
    <property type="entry name" value="Peptidase_M20"/>
    <property type="match status" value="1"/>
</dbReference>
<keyword evidence="2" id="KW-0464">Manganese</keyword>
<dbReference type="AlphaFoldDB" id="A0A7W9W7U6"/>
<comment type="caution">
    <text evidence="4">The sequence shown here is derived from an EMBL/GenBank/DDBJ whole genome shotgun (WGS) entry which is preliminary data.</text>
</comment>
<accession>A0A7W9W7U6</accession>
<comment type="cofactor">
    <cofactor evidence="2">
        <name>Mn(2+)</name>
        <dbReference type="ChEBI" id="CHEBI:29035"/>
    </cofactor>
    <text evidence="2">The Mn(2+) ion enhances activity.</text>
</comment>
<dbReference type="Gene3D" id="3.30.70.360">
    <property type="match status" value="1"/>
</dbReference>
<dbReference type="NCBIfam" id="TIGR01891">
    <property type="entry name" value="amidohydrolases"/>
    <property type="match status" value="1"/>
</dbReference>
<sequence length="390" mass="41459">MSTHTELHNQVAAILPQIVAFRHDLHAHPELSGSEDNTARKVSEALTAAGIAHETKLGGMNGIVATIHGGKGTGKTIALRGDMDALPITEENEVPYKSQNPGVMHACGHDGHTANLLGTALVLNALKDTFAGTVKLFFQPAEETVSGAETMVKAGCMNGVDAVLMLHGWPDFAPGVLGLRVGPAMASSDSWKLTIHGKGGHAAYPHKTVDPVLIGAQLVTALQSLVSRELSPVEPVVVTVASFHAGTARNIIAEKAELLGTVRTLNKAIRDSMPERMERIIKGICESFRATYTFEFTPGTPPVINDSSVIALVREVGEELFGTSNVVELSEPTMGAEDFSFYLEHAPGAMVRLGTGCPYLLHTPKYDFGDAPLETGILLMTETARRFLGA</sequence>
<keyword evidence="5" id="KW-1185">Reference proteome</keyword>
<keyword evidence="1 4" id="KW-0378">Hydrolase</keyword>
<protein>
    <submittedName>
        <fullName evidence="4">Amidohydrolase</fullName>
    </submittedName>
</protein>
<feature type="binding site" evidence="2">
    <location>
        <position position="109"/>
    </location>
    <ligand>
        <name>Mn(2+)</name>
        <dbReference type="ChEBI" id="CHEBI:29035"/>
        <label>2</label>
    </ligand>
</feature>
<dbReference type="Pfam" id="PF07687">
    <property type="entry name" value="M20_dimer"/>
    <property type="match status" value="1"/>
</dbReference>
<keyword evidence="2" id="KW-0479">Metal-binding</keyword>
<dbReference type="Gene3D" id="3.40.630.10">
    <property type="entry name" value="Zn peptidases"/>
    <property type="match status" value="1"/>
</dbReference>
<dbReference type="InterPro" id="IPR002933">
    <property type="entry name" value="Peptidase_M20"/>
</dbReference>
<dbReference type="FunFam" id="3.30.70.360:FF:000001">
    <property type="entry name" value="N-acetyldiaminopimelate deacetylase"/>
    <property type="match status" value="1"/>
</dbReference>
<feature type="binding site" evidence="2">
    <location>
        <position position="143"/>
    </location>
    <ligand>
        <name>Mn(2+)</name>
        <dbReference type="ChEBI" id="CHEBI:29035"/>
        <label>2</label>
    </ligand>
</feature>